<feature type="transmembrane region" description="Helical" evidence="3">
    <location>
        <begin position="687"/>
        <end position="707"/>
    </location>
</feature>
<evidence type="ECO:0000313" key="4">
    <source>
        <dbReference type="EMBL" id="SFU81606.1"/>
    </source>
</evidence>
<proteinExistence type="predicted"/>
<dbReference type="STRING" id="343013.SAMN04489707_102348"/>
<feature type="transmembrane region" description="Helical" evidence="3">
    <location>
        <begin position="713"/>
        <end position="732"/>
    </location>
</feature>
<accession>A0A1I7J8R4</accession>
<feature type="transmembrane region" description="Helical" evidence="3">
    <location>
        <begin position="739"/>
        <end position="756"/>
    </location>
</feature>
<dbReference type="PANTHER" id="PTHR34491:SF172">
    <property type="entry name" value="BROMO DOMAIN-CONTAINING PROTEIN"/>
    <property type="match status" value="1"/>
</dbReference>
<organism evidence="4 5">
    <name type="scientific">Paenacidovorax caeni</name>
    <dbReference type="NCBI Taxonomy" id="343013"/>
    <lineage>
        <taxon>Bacteria</taxon>
        <taxon>Pseudomonadati</taxon>
        <taxon>Pseudomonadota</taxon>
        <taxon>Betaproteobacteria</taxon>
        <taxon>Burkholderiales</taxon>
        <taxon>Comamonadaceae</taxon>
        <taxon>Paenacidovorax</taxon>
    </lineage>
</organism>
<feature type="transmembrane region" description="Helical" evidence="3">
    <location>
        <begin position="656"/>
        <end position="680"/>
    </location>
</feature>
<evidence type="ECO:0000256" key="3">
    <source>
        <dbReference type="SAM" id="Phobius"/>
    </source>
</evidence>
<feature type="region of interest" description="Disordered" evidence="2">
    <location>
        <begin position="1247"/>
        <end position="1287"/>
    </location>
</feature>
<dbReference type="EMBL" id="FPBX01000023">
    <property type="protein sequence ID" value="SFU81606.1"/>
    <property type="molecule type" value="Genomic_DNA"/>
</dbReference>
<protein>
    <recommendedName>
        <fullName evidence="6">Prophage tail length tape measure protein</fullName>
    </recommendedName>
</protein>
<dbReference type="OrthoDB" id="8695541at2"/>
<reference evidence="4 5" key="1">
    <citation type="submission" date="2016-10" db="EMBL/GenBank/DDBJ databases">
        <authorList>
            <person name="de Groot N.N."/>
        </authorList>
    </citation>
    <scope>NUCLEOTIDE SEQUENCE [LARGE SCALE GENOMIC DNA]</scope>
    <source>
        <strain evidence="4 5">R-24608</strain>
    </source>
</reference>
<keyword evidence="3" id="KW-0472">Membrane</keyword>
<keyword evidence="1" id="KW-0175">Coiled coil</keyword>
<keyword evidence="3" id="KW-0812">Transmembrane</keyword>
<gene>
    <name evidence="4" type="ORF">SAMN04489707_102348</name>
</gene>
<keyword evidence="3" id="KW-1133">Transmembrane helix</keyword>
<feature type="compositionally biased region" description="Gly residues" evidence="2">
    <location>
        <begin position="1257"/>
        <end position="1283"/>
    </location>
</feature>
<evidence type="ECO:0000256" key="1">
    <source>
        <dbReference type="SAM" id="Coils"/>
    </source>
</evidence>
<keyword evidence="5" id="KW-1185">Reference proteome</keyword>
<dbReference type="Proteomes" id="UP000183656">
    <property type="component" value="Unassembled WGS sequence"/>
</dbReference>
<evidence type="ECO:0008006" key="6">
    <source>
        <dbReference type="Google" id="ProtNLM"/>
    </source>
</evidence>
<evidence type="ECO:0000256" key="2">
    <source>
        <dbReference type="SAM" id="MobiDB-lite"/>
    </source>
</evidence>
<name>A0A1I7J8R4_9BURK</name>
<dbReference type="PANTHER" id="PTHR34491">
    <property type="entry name" value="A-TYPE INCLUSION PROTEIN, PUTATIVE-RELATED"/>
    <property type="match status" value="1"/>
</dbReference>
<evidence type="ECO:0000313" key="5">
    <source>
        <dbReference type="Proteomes" id="UP000183656"/>
    </source>
</evidence>
<feature type="coiled-coil region" evidence="1">
    <location>
        <begin position="482"/>
        <end position="530"/>
    </location>
</feature>
<sequence length="1453" mass="152917">MSALGSLIVKLGLEYAEYTSGLSKTEQAALATAKKVQDTFDGLQQKVATTVGAIAGGLAAGFAVSAFKNLLAGVIETGARLDDLRMQTGETVEALSALLAVGKYNDVGADQLGAMMQKLSSNLAGATEESKGASKALQALGIDMEAFRRQSPAEQFQEIARKLADFEDGAGKSAVAIALLGKEGANALPFFNDLASVGELQAKVTEGQAAAAANLDDNLVRLSTTGDAWKKELVTGMVPALDDAAQALLDVTNGTGGIRDEVRKLVADGSIREWTSSAIEGLSYVMDVGAGVVRTFQTVGKFLGATAAAMSAWSSGDMQAVAQIRAELVSDLDQMWTSESNGQRFRARLEEVSKAKDESLRSYAAQVQQTLAAYAGYDESIQRAAMKSLKEAYFGEEKKSLDGFTNVVEKAGKAAAAAKNPVDALIESIDKRAAHLALELAAEEKLTEGEKAAIDVLEQLRSGKVKVTEAESALIGERLKSMLEQEKAVKRMAEEKQALEALRVERVKVVQGMEQSAAAVLQSNEELEREIELIGLTQAQQADVLRARNEAIILTKEATLAELERRDAITGTMSREQIALAQEIDGLKRRNELLGKKQAREEEFTAWQSMWQSIDQTAHDVFVNVFEDGAGTFKRLGQTLKAAVLDLLYQMTIKRWIISIGASVFGAGTAAAASAGGGALSTMGSAGGILSGVGAIGGAFAGGMGWLTGATTLGGALSAGGSLIAAGGAGVLPGMGMIGGALAPIALGLVALYSLYSSLDRSGTPHWGAAAEYDGTTLTGGNDVFRRSGTAGTYSAQAQAGVDAVAKGVGDTLNGLARAFGQDGGYNVMTAYSDDSSDDPGFGSLRITRAGEKVRDWEDDRTSKWAPGIFADGEEGWKLYLSAIAKDTRQALLDMDIPGWAEKMLTGLGDSVTMEQLAATVQQIGAINNAFDLLGQQFDWFATMTDDARAALMDFSGGIDALVANAATYYQNFYSPEEQRATVQRQLSEALGQLDLLLPDIDASDARAQWRALVEAQDTSTEAGQRARAMLLQLSGAFASITNASEAATEAAKADANARRAATDAALQALERAVAAERTAIQARVTAAQERVAQERAIVELTQGHVRELRGQVDTTAAMAVAQAKRFIDDAVGAAGNSGYLPDQAELSRAIDTMRGGMGQESYSSRLAWEEAQLKLALQLETLGESAKDQLTTDEQTLAAAEEQLRYLDDLLTAARVEIDAIRGTTKAVESVTTAIDALREAILEEKRKEEEAKKPGSGGSSGGGGFAIGGSGPGDGGGGGGIYVPPTKSEAIRSQFRGYDPQSTEDLLKAYNASLYFDWTTKDIADAYGVGEEDMRALFEEHGIPAFARGGTHAGGLRLVGEEGPELEVTGAARIYSAGQTRDMLSQLAGGGSSAEMARAVERLALAVESQGSRLGDIGQHTRDTADVLMRVTRGGQAMQNANASKTLELRV</sequence>
<dbReference type="RefSeq" id="WP_054256433.1">
    <property type="nucleotide sequence ID" value="NZ_CYIG01000018.1"/>
</dbReference>